<comment type="caution">
    <text evidence="2">The sequence shown here is derived from an EMBL/GenBank/DDBJ whole genome shotgun (WGS) entry which is preliminary data.</text>
</comment>
<accession>A0A9X1N959</accession>
<evidence type="ECO:0000313" key="2">
    <source>
        <dbReference type="EMBL" id="MCD5309511.1"/>
    </source>
</evidence>
<organism evidence="2 3">
    <name type="scientific">Kineosporia babensis</name>
    <dbReference type="NCBI Taxonomy" id="499548"/>
    <lineage>
        <taxon>Bacteria</taxon>
        <taxon>Bacillati</taxon>
        <taxon>Actinomycetota</taxon>
        <taxon>Actinomycetes</taxon>
        <taxon>Kineosporiales</taxon>
        <taxon>Kineosporiaceae</taxon>
        <taxon>Kineosporia</taxon>
    </lineage>
</organism>
<reference evidence="2" key="1">
    <citation type="submission" date="2021-11" db="EMBL/GenBank/DDBJ databases">
        <title>Streptomyces corallinus and Kineosporia corallina sp. nov., two new coral-derived marine actinobacteria.</title>
        <authorList>
            <person name="Buangrab K."/>
            <person name="Sutthacheep M."/>
            <person name="Yeemin T."/>
            <person name="Harunari E."/>
            <person name="Igarashi Y."/>
            <person name="Sripreechasak P."/>
            <person name="Kanchanasin P."/>
            <person name="Tanasupawat S."/>
            <person name="Phongsopitanun W."/>
        </authorList>
    </citation>
    <scope>NUCLEOTIDE SEQUENCE</scope>
    <source>
        <strain evidence="2">JCM 31032</strain>
    </source>
</reference>
<protein>
    <submittedName>
        <fullName evidence="2">Uncharacterized protein</fullName>
    </submittedName>
</protein>
<gene>
    <name evidence="2" type="ORF">LR394_01260</name>
</gene>
<keyword evidence="3" id="KW-1185">Reference proteome</keyword>
<dbReference type="Proteomes" id="UP001138997">
    <property type="component" value="Unassembled WGS sequence"/>
</dbReference>
<dbReference type="AlphaFoldDB" id="A0A9X1N959"/>
<dbReference type="EMBL" id="JAJOMB010000001">
    <property type="protein sequence ID" value="MCD5309511.1"/>
    <property type="molecule type" value="Genomic_DNA"/>
</dbReference>
<evidence type="ECO:0000256" key="1">
    <source>
        <dbReference type="SAM" id="MobiDB-lite"/>
    </source>
</evidence>
<feature type="compositionally biased region" description="Polar residues" evidence="1">
    <location>
        <begin position="134"/>
        <end position="150"/>
    </location>
</feature>
<name>A0A9X1N959_9ACTN</name>
<sequence length="322" mass="33429">MPEDELLEALRGLGADHEPDVAAIRRRIDGERTNVVPLRRRPDQLPRRRPVLLSAAAAILIGGGVTVAVSQLGPSESGTPAKDLPVLVPAVPTPSDSPTSPTPSPSRSDPEESRTKQPAPDGTSSAKGDEETESNQPRTPSTSSTKNGSANRPAGEQAASSTVSALANGQQIELGAANEDWLAIGTRNDMKTIRKKAASAAPLLNFVAPDSAASVDGPFQLSFSGGLPEQDNEGITRWMQTNGAVVTVTASPRARTVTLYTGNAMNIVVKGKGLEDHRVTLPDQAPGFVTTLQIPSHGGDTTIELQSGRGPVHLVAATATSG</sequence>
<proteinExistence type="predicted"/>
<evidence type="ECO:0000313" key="3">
    <source>
        <dbReference type="Proteomes" id="UP001138997"/>
    </source>
</evidence>
<dbReference type="RefSeq" id="WP_231438436.1">
    <property type="nucleotide sequence ID" value="NZ_JAJOMB010000001.1"/>
</dbReference>
<feature type="region of interest" description="Disordered" evidence="1">
    <location>
        <begin position="75"/>
        <end position="164"/>
    </location>
</feature>